<dbReference type="AlphaFoldDB" id="A0A183E5Q1"/>
<dbReference type="WBParaSite" id="GPUH_0001631401-mRNA-1">
    <property type="protein sequence ID" value="GPUH_0001631401-mRNA-1"/>
    <property type="gene ID" value="GPUH_0001631401"/>
</dbReference>
<accession>A0A183E5Q1</accession>
<dbReference type="SUPFAM" id="SSF53187">
    <property type="entry name" value="Zn-dependent exopeptidases"/>
    <property type="match status" value="1"/>
</dbReference>
<dbReference type="InterPro" id="IPR046450">
    <property type="entry name" value="PA_dom_sf"/>
</dbReference>
<dbReference type="InterPro" id="IPR039373">
    <property type="entry name" value="Peptidase_M28B"/>
</dbReference>
<dbReference type="InterPro" id="IPR003137">
    <property type="entry name" value="PA_domain"/>
</dbReference>
<dbReference type="PANTHER" id="PTHR10404">
    <property type="entry name" value="N-ACETYLATED-ALPHA-LINKED ACIDIC DIPEPTIDASE"/>
    <property type="match status" value="1"/>
</dbReference>
<reference evidence="2" key="1">
    <citation type="submission" date="2016-06" db="UniProtKB">
        <authorList>
            <consortium name="WormBaseParasite"/>
        </authorList>
    </citation>
    <scope>IDENTIFICATION</scope>
</reference>
<dbReference type="Gene3D" id="3.50.30.30">
    <property type="match status" value="1"/>
</dbReference>
<proteinExistence type="predicted"/>
<sequence length="191" mass="21878">LNGKIALCRYGGLFRGDKVQLAVKRGAIGMVLYSDPFDYANGRMDGKVFPHEVWLPASGAQRGTLLMNDGDPETPFLPSRYYTYRAETEENLRDRQIMPSIPVTPIGYRDAIKIMQNFNGLKIKLHDWLGAMNVTYRFNGSAIFRLTVHSTCSRRIVTNIIATTIGRNEPDRYVLFSNHYDAWVKVKFQFY</sequence>
<feature type="domain" description="PA" evidence="1">
    <location>
        <begin position="2"/>
        <end position="64"/>
    </location>
</feature>
<dbReference type="GO" id="GO:0004180">
    <property type="term" value="F:carboxypeptidase activity"/>
    <property type="evidence" value="ECO:0007669"/>
    <property type="project" value="TreeGrafter"/>
</dbReference>
<organism evidence="2">
    <name type="scientific">Gongylonema pulchrum</name>
    <dbReference type="NCBI Taxonomy" id="637853"/>
    <lineage>
        <taxon>Eukaryota</taxon>
        <taxon>Metazoa</taxon>
        <taxon>Ecdysozoa</taxon>
        <taxon>Nematoda</taxon>
        <taxon>Chromadorea</taxon>
        <taxon>Rhabditida</taxon>
        <taxon>Spirurina</taxon>
        <taxon>Spiruromorpha</taxon>
        <taxon>Spiruroidea</taxon>
        <taxon>Gongylonematidae</taxon>
        <taxon>Gongylonema</taxon>
    </lineage>
</organism>
<evidence type="ECO:0000313" key="2">
    <source>
        <dbReference type="WBParaSite" id="GPUH_0001631401-mRNA-1"/>
    </source>
</evidence>
<dbReference type="SUPFAM" id="SSF52025">
    <property type="entry name" value="PA domain"/>
    <property type="match status" value="1"/>
</dbReference>
<protein>
    <submittedName>
        <fullName evidence="2">PA domain-containing protein</fullName>
    </submittedName>
</protein>
<dbReference type="Pfam" id="PF02225">
    <property type="entry name" value="PA"/>
    <property type="match status" value="1"/>
</dbReference>
<dbReference type="PANTHER" id="PTHR10404:SF77">
    <property type="entry name" value="GLUTAMATE CARBOXYPEPTIDASE 2 HOMOLOG"/>
    <property type="match status" value="1"/>
</dbReference>
<evidence type="ECO:0000259" key="1">
    <source>
        <dbReference type="Pfam" id="PF02225"/>
    </source>
</evidence>
<name>A0A183E5Q1_9BILA</name>